<dbReference type="AlphaFoldDB" id="A0ABD3URB8"/>
<reference evidence="3 4" key="1">
    <citation type="submission" date="2024-11" db="EMBL/GenBank/DDBJ databases">
        <title>Chromosome-level genome assembly of the freshwater bivalve Anodonta woodiana.</title>
        <authorList>
            <person name="Chen X."/>
        </authorList>
    </citation>
    <scope>NUCLEOTIDE SEQUENCE [LARGE SCALE GENOMIC DNA]</scope>
    <source>
        <strain evidence="3">MN2024</strain>
        <tissue evidence="3">Gills</tissue>
    </source>
</reference>
<proteinExistence type="predicted"/>
<protein>
    <recommendedName>
        <fullName evidence="2">FAM194 C-terminal domain-containing protein</fullName>
    </recommendedName>
</protein>
<accession>A0ABD3URB8</accession>
<dbReference type="Proteomes" id="UP001634394">
    <property type="component" value="Unassembled WGS sequence"/>
</dbReference>
<dbReference type="InterPro" id="IPR029281">
    <property type="entry name" value="FAM194_C"/>
</dbReference>
<feature type="domain" description="FAM194 C-terminal" evidence="2">
    <location>
        <begin position="366"/>
        <end position="438"/>
    </location>
</feature>
<dbReference type="PANTHER" id="PTHR23093">
    <property type="entry name" value="SIMILAR TO CHROMOSOME 3 OPEN READING FRAME 20"/>
    <property type="match status" value="1"/>
</dbReference>
<name>A0ABD3URB8_SINWO</name>
<dbReference type="PANTHER" id="PTHR23093:SF16">
    <property type="entry name" value="FAM194 C-TERMINAL DOMAIN-CONTAINING PROTEIN"/>
    <property type="match status" value="1"/>
</dbReference>
<gene>
    <name evidence="3" type="ORF">ACJMK2_015740</name>
</gene>
<feature type="region of interest" description="Disordered" evidence="1">
    <location>
        <begin position="199"/>
        <end position="221"/>
    </location>
</feature>
<sequence>MAEDAFFYSQAPTRKPPKRYRKLPEELPESLRFVHLPPRVAALMMKERANKQELEDPFGDGLGKKSLLPDINQTFQSVKSRLDSALSNDEDSQRFLFEEAKISAAEILTQLAKYIYYYEDIYTCIPKSLEYQLLCTYKELTCDIIYVHREWQTLEMKEQHAAAQQKEAAGSEEESIDKGLLQDGSIRPHSQFGRTSDISKFKKSGKAKMSIESSEDGEAKEIHLRPPEHTTSTMLRAYPSKLRSSTTMMANPAMYYQTYISFQLSNKAFEEKGWIVKQGIQEEVDPRLAYNECIQILNAALKQINDDKVKEEEKGFNQTVVFRYYGDTRKETLLKYRKSPVKQTPTPITKVVKPSIPILDDEKNEGKTLVQTTHLDGTTVVYYPSGRPAVIYSASGLGRAGYYTIVYEDGLDSKMLACFTPTGRGVCFHANGIASLNFQFQLNNHLGFKCTSHNQMVIFFHCQKETARFPVGVFPNAVEYKPNENEHLLTAFTFSSRAARELVRILQPKSKQKKSKLKKVQLPLMMKSLSR</sequence>
<dbReference type="EMBL" id="JBJQND010000015">
    <property type="protein sequence ID" value="KAL3852051.1"/>
    <property type="molecule type" value="Genomic_DNA"/>
</dbReference>
<evidence type="ECO:0000313" key="3">
    <source>
        <dbReference type="EMBL" id="KAL3852051.1"/>
    </source>
</evidence>
<evidence type="ECO:0000259" key="2">
    <source>
        <dbReference type="Pfam" id="PF14977"/>
    </source>
</evidence>
<keyword evidence="4" id="KW-1185">Reference proteome</keyword>
<dbReference type="Pfam" id="PF14977">
    <property type="entry name" value="FAM194"/>
    <property type="match status" value="1"/>
</dbReference>
<evidence type="ECO:0000313" key="4">
    <source>
        <dbReference type="Proteomes" id="UP001634394"/>
    </source>
</evidence>
<comment type="caution">
    <text evidence="3">The sequence shown here is derived from an EMBL/GenBank/DDBJ whole genome shotgun (WGS) entry which is preliminary data.</text>
</comment>
<evidence type="ECO:0000256" key="1">
    <source>
        <dbReference type="SAM" id="MobiDB-lite"/>
    </source>
</evidence>
<organism evidence="3 4">
    <name type="scientific">Sinanodonta woodiana</name>
    <name type="common">Chinese pond mussel</name>
    <name type="synonym">Anodonta woodiana</name>
    <dbReference type="NCBI Taxonomy" id="1069815"/>
    <lineage>
        <taxon>Eukaryota</taxon>
        <taxon>Metazoa</taxon>
        <taxon>Spiralia</taxon>
        <taxon>Lophotrochozoa</taxon>
        <taxon>Mollusca</taxon>
        <taxon>Bivalvia</taxon>
        <taxon>Autobranchia</taxon>
        <taxon>Heteroconchia</taxon>
        <taxon>Palaeoheterodonta</taxon>
        <taxon>Unionida</taxon>
        <taxon>Unionoidea</taxon>
        <taxon>Unionidae</taxon>
        <taxon>Unioninae</taxon>
        <taxon>Sinanodonta</taxon>
    </lineage>
</organism>